<accession>A0A7I8L3A6</accession>
<organism evidence="2 3">
    <name type="scientific">Spirodela intermedia</name>
    <name type="common">Intermediate duckweed</name>
    <dbReference type="NCBI Taxonomy" id="51605"/>
    <lineage>
        <taxon>Eukaryota</taxon>
        <taxon>Viridiplantae</taxon>
        <taxon>Streptophyta</taxon>
        <taxon>Embryophyta</taxon>
        <taxon>Tracheophyta</taxon>
        <taxon>Spermatophyta</taxon>
        <taxon>Magnoliopsida</taxon>
        <taxon>Liliopsida</taxon>
        <taxon>Araceae</taxon>
        <taxon>Lemnoideae</taxon>
        <taxon>Spirodela</taxon>
    </lineage>
</organism>
<dbReference type="OrthoDB" id="1938940at2759"/>
<evidence type="ECO:0000256" key="1">
    <source>
        <dbReference type="SAM" id="MobiDB-lite"/>
    </source>
</evidence>
<dbReference type="EMBL" id="LR746274">
    <property type="protein sequence ID" value="CAA7404400.1"/>
    <property type="molecule type" value="Genomic_DNA"/>
</dbReference>
<feature type="compositionally biased region" description="Acidic residues" evidence="1">
    <location>
        <begin position="22"/>
        <end position="31"/>
    </location>
</feature>
<feature type="region of interest" description="Disordered" evidence="1">
    <location>
        <begin position="1"/>
        <end position="61"/>
    </location>
</feature>
<dbReference type="AlphaFoldDB" id="A0A7I8L3A6"/>
<reference evidence="2" key="1">
    <citation type="submission" date="2020-02" db="EMBL/GenBank/DDBJ databases">
        <authorList>
            <person name="Scholz U."/>
            <person name="Mascher M."/>
            <person name="Fiebig A."/>
        </authorList>
    </citation>
    <scope>NUCLEOTIDE SEQUENCE</scope>
</reference>
<dbReference type="Proteomes" id="UP000663760">
    <property type="component" value="Chromosome 11"/>
</dbReference>
<gene>
    <name evidence="2" type="ORF">SI8410_11015078</name>
</gene>
<evidence type="ECO:0000313" key="2">
    <source>
        <dbReference type="EMBL" id="CAA7404400.1"/>
    </source>
</evidence>
<name>A0A7I8L3A6_SPIIN</name>
<keyword evidence="3" id="KW-1185">Reference proteome</keyword>
<evidence type="ECO:0000313" key="3">
    <source>
        <dbReference type="Proteomes" id="UP000663760"/>
    </source>
</evidence>
<proteinExistence type="predicted"/>
<sequence length="126" mass="13799">MDCAREPAEEEERIPPPGEASGGDEEELFEIDLEKAVHRKPPARKQPLERGGERHHRVSGRPEGAALLANCILPASYICSAVPVDKIDDAVRGGDAADVMSMERGRIGEEDDFLHSSQLFTIIPKN</sequence>
<protein>
    <submittedName>
        <fullName evidence="2">Uncharacterized protein</fullName>
    </submittedName>
</protein>